<dbReference type="GO" id="GO:0005524">
    <property type="term" value="F:ATP binding"/>
    <property type="evidence" value="ECO:0007669"/>
    <property type="project" value="UniProtKB-UniRule"/>
</dbReference>
<sequence length="617" mass="65855">MNERSLIGQEVAGYYIEDIVGKGGMAVVYLALDPRLSRRVALKILNPVLSVDDRFRQRFILESRTVASIEHPNIIPIYEANADVDGVLYIAMRYVDGLDLRRLIYDRGPLPLGQANQIFAQVAAALDAAHAHDLIHRDVKPANILLAGDHVYLTDFGITKHRSSISGLTQTDQFIGTPRYMSPEQINKEHIDGRCDQYALACVVYEALSARLPFQRENDIALLWAHLAEQPAPLSQLRPELPAQVDSVIMRALAKSPEQRYATCTEFVTALRDAISGHQYDPFADPFGALGSPLGPGQHLVPPPGQSPHSGPYPVQRPGGAHAAPPSGPHHAMPQPGRGSGAHAAPGSGPGTGPGSGPHSLPGSGPGSGPHSLPGSGPHSGPHSGPGSVPPFAAPFTHPRGTAGQPTQEARPVASRRPGRIPIVAATLVAAVAALALVAFVIMNNRGDTWMNYKTSAAAPLTFDYPGDWTVRTHQDLFAVASSHASEFEDLFVAGPGADWSKVKEIVNNDPEGVAGVYVQVSDTLDASGTAEMMKPKMEALLPGQVDLDKPVQDQAGSSPATRFDGSLHDPASGARVAFVSYVIDREPKTMLIMYFCGKTTCDDATQTRIRQSVRLS</sequence>
<dbReference type="Gene3D" id="1.10.510.10">
    <property type="entry name" value="Transferase(Phosphotransferase) domain 1"/>
    <property type="match status" value="1"/>
</dbReference>
<dbReference type="CDD" id="cd14014">
    <property type="entry name" value="STKc_PknB_like"/>
    <property type="match status" value="1"/>
</dbReference>
<keyword evidence="4 7" id="KW-0547">Nucleotide-binding</keyword>
<feature type="compositionally biased region" description="Low complexity" evidence="8">
    <location>
        <begin position="357"/>
        <end position="387"/>
    </location>
</feature>
<dbReference type="EC" id="2.7.11.1" evidence="1"/>
<dbReference type="InterPro" id="IPR000719">
    <property type="entry name" value="Prot_kinase_dom"/>
</dbReference>
<feature type="binding site" evidence="7">
    <location>
        <position position="43"/>
    </location>
    <ligand>
        <name>ATP</name>
        <dbReference type="ChEBI" id="CHEBI:30616"/>
    </ligand>
</feature>
<dbReference type="FunFam" id="1.10.510.10:FF:000021">
    <property type="entry name" value="Serine/threonine protein kinase"/>
    <property type="match status" value="1"/>
</dbReference>
<dbReference type="EMBL" id="JAMZEB010000002">
    <property type="protein sequence ID" value="MCP2359902.1"/>
    <property type="molecule type" value="Genomic_DNA"/>
</dbReference>
<keyword evidence="5 11" id="KW-0418">Kinase</keyword>
<evidence type="ECO:0000256" key="3">
    <source>
        <dbReference type="ARBA" id="ARBA00022679"/>
    </source>
</evidence>
<evidence type="ECO:0000256" key="2">
    <source>
        <dbReference type="ARBA" id="ARBA00022527"/>
    </source>
</evidence>
<feature type="domain" description="Protein kinase" evidence="10">
    <location>
        <begin position="14"/>
        <end position="281"/>
    </location>
</feature>
<keyword evidence="2 11" id="KW-0723">Serine/threonine-protein kinase</keyword>
<feature type="region of interest" description="Disordered" evidence="8">
    <location>
        <begin position="287"/>
        <end position="415"/>
    </location>
</feature>
<reference evidence="11" key="1">
    <citation type="submission" date="2022-06" db="EMBL/GenBank/DDBJ databases">
        <title>Sequencing the genomes of 1000 actinobacteria strains.</title>
        <authorList>
            <person name="Klenk H.-P."/>
        </authorList>
    </citation>
    <scope>NUCLEOTIDE SEQUENCE</scope>
    <source>
        <strain evidence="11">DSM 46694</strain>
    </source>
</reference>
<dbReference type="Proteomes" id="UP001139648">
    <property type="component" value="Unassembled WGS sequence"/>
</dbReference>
<evidence type="ECO:0000256" key="8">
    <source>
        <dbReference type="SAM" id="MobiDB-lite"/>
    </source>
</evidence>
<feature type="transmembrane region" description="Helical" evidence="9">
    <location>
        <begin position="421"/>
        <end position="443"/>
    </location>
</feature>
<dbReference type="PROSITE" id="PS50011">
    <property type="entry name" value="PROTEIN_KINASE_DOM"/>
    <property type="match status" value="1"/>
</dbReference>
<keyword evidence="3" id="KW-0808">Transferase</keyword>
<feature type="compositionally biased region" description="Low complexity" evidence="8">
    <location>
        <begin position="318"/>
        <end position="332"/>
    </location>
</feature>
<evidence type="ECO:0000313" key="12">
    <source>
        <dbReference type="Proteomes" id="UP001139648"/>
    </source>
</evidence>
<keyword evidence="9" id="KW-1133">Transmembrane helix</keyword>
<dbReference type="Pfam" id="PF00069">
    <property type="entry name" value="Pkinase"/>
    <property type="match status" value="1"/>
</dbReference>
<dbReference type="PANTHER" id="PTHR43289:SF6">
    <property type="entry name" value="SERINE_THREONINE-PROTEIN KINASE NEKL-3"/>
    <property type="match status" value="1"/>
</dbReference>
<organism evidence="11 12">
    <name type="scientific">Nonomuraea thailandensis</name>
    <dbReference type="NCBI Taxonomy" id="1188745"/>
    <lineage>
        <taxon>Bacteria</taxon>
        <taxon>Bacillati</taxon>
        <taxon>Actinomycetota</taxon>
        <taxon>Actinomycetes</taxon>
        <taxon>Streptosporangiales</taxon>
        <taxon>Streptosporangiaceae</taxon>
        <taxon>Nonomuraea</taxon>
    </lineage>
</organism>
<accession>A0A9X2K3W3</accession>
<dbReference type="InterPro" id="IPR011009">
    <property type="entry name" value="Kinase-like_dom_sf"/>
</dbReference>
<keyword evidence="9" id="KW-0812">Transmembrane</keyword>
<proteinExistence type="predicted"/>
<evidence type="ECO:0000256" key="6">
    <source>
        <dbReference type="ARBA" id="ARBA00022840"/>
    </source>
</evidence>
<protein>
    <recommendedName>
        <fullName evidence="1">non-specific serine/threonine protein kinase</fullName>
        <ecNumber evidence="1">2.7.11.1</ecNumber>
    </recommendedName>
</protein>
<dbReference type="GO" id="GO:0004674">
    <property type="term" value="F:protein serine/threonine kinase activity"/>
    <property type="evidence" value="ECO:0007669"/>
    <property type="project" value="UniProtKB-KW"/>
</dbReference>
<dbReference type="InterPro" id="IPR017441">
    <property type="entry name" value="Protein_kinase_ATP_BS"/>
</dbReference>
<dbReference type="InterPro" id="IPR008271">
    <property type="entry name" value="Ser/Thr_kinase_AS"/>
</dbReference>
<dbReference type="SMART" id="SM00220">
    <property type="entry name" value="S_TKc"/>
    <property type="match status" value="1"/>
</dbReference>
<evidence type="ECO:0000259" key="10">
    <source>
        <dbReference type="PROSITE" id="PS50011"/>
    </source>
</evidence>
<keyword evidence="6 7" id="KW-0067">ATP-binding</keyword>
<name>A0A9X2K3W3_9ACTN</name>
<dbReference type="PROSITE" id="PS00107">
    <property type="entry name" value="PROTEIN_KINASE_ATP"/>
    <property type="match status" value="1"/>
</dbReference>
<dbReference type="PANTHER" id="PTHR43289">
    <property type="entry name" value="MITOGEN-ACTIVATED PROTEIN KINASE KINASE KINASE 20-RELATED"/>
    <property type="match status" value="1"/>
</dbReference>
<evidence type="ECO:0000256" key="9">
    <source>
        <dbReference type="SAM" id="Phobius"/>
    </source>
</evidence>
<dbReference type="Gene3D" id="3.30.200.20">
    <property type="entry name" value="Phosphorylase Kinase, domain 1"/>
    <property type="match status" value="1"/>
</dbReference>
<comment type="caution">
    <text evidence="11">The sequence shown here is derived from an EMBL/GenBank/DDBJ whole genome shotgun (WGS) entry which is preliminary data.</text>
</comment>
<keyword evidence="12" id="KW-1185">Reference proteome</keyword>
<evidence type="ECO:0000313" key="11">
    <source>
        <dbReference type="EMBL" id="MCP2359902.1"/>
    </source>
</evidence>
<dbReference type="SUPFAM" id="SSF56112">
    <property type="entry name" value="Protein kinase-like (PK-like)"/>
    <property type="match status" value="1"/>
</dbReference>
<evidence type="ECO:0000256" key="4">
    <source>
        <dbReference type="ARBA" id="ARBA00022741"/>
    </source>
</evidence>
<evidence type="ECO:0000256" key="7">
    <source>
        <dbReference type="PROSITE-ProRule" id="PRU10141"/>
    </source>
</evidence>
<keyword evidence="9" id="KW-0472">Membrane</keyword>
<evidence type="ECO:0000256" key="5">
    <source>
        <dbReference type="ARBA" id="ARBA00022777"/>
    </source>
</evidence>
<evidence type="ECO:0000256" key="1">
    <source>
        <dbReference type="ARBA" id="ARBA00012513"/>
    </source>
</evidence>
<gene>
    <name evidence="11" type="ORF">HD597_006922</name>
</gene>
<dbReference type="AlphaFoldDB" id="A0A9X2K3W3"/>
<dbReference type="PROSITE" id="PS00108">
    <property type="entry name" value="PROTEIN_KINASE_ST"/>
    <property type="match status" value="1"/>
</dbReference>